<dbReference type="AlphaFoldDB" id="A0A1G1X0A2"/>
<reference evidence="1 2" key="1">
    <citation type="journal article" date="2016" name="Nat. Commun.">
        <title>Thousands of microbial genomes shed light on interconnected biogeochemical processes in an aquifer system.</title>
        <authorList>
            <person name="Anantharaman K."/>
            <person name="Brown C.T."/>
            <person name="Hug L.A."/>
            <person name="Sharon I."/>
            <person name="Castelle C.J."/>
            <person name="Probst A.J."/>
            <person name="Thomas B.C."/>
            <person name="Singh A."/>
            <person name="Wilkins M.J."/>
            <person name="Karaoz U."/>
            <person name="Brodie E.L."/>
            <person name="Williams K.H."/>
            <person name="Hubbard S.S."/>
            <person name="Banfield J.F."/>
        </authorList>
    </citation>
    <scope>NUCLEOTIDE SEQUENCE [LARGE SCALE GENOMIC DNA]</scope>
</reference>
<organism evidence="1 2">
    <name type="scientific">Candidatus Andersenbacteria bacterium RIFCSPHIGHO2_12_FULL_45_11</name>
    <dbReference type="NCBI Taxonomy" id="1797281"/>
    <lineage>
        <taxon>Bacteria</taxon>
        <taxon>Candidatus Anderseniibacteriota</taxon>
    </lineage>
</organism>
<dbReference type="EMBL" id="MHHR01000030">
    <property type="protein sequence ID" value="OGY33438.1"/>
    <property type="molecule type" value="Genomic_DNA"/>
</dbReference>
<dbReference type="InterPro" id="IPR018691">
    <property type="entry name" value="DUF2188"/>
</dbReference>
<accession>A0A1G1X0A2</accession>
<dbReference type="Pfam" id="PF09954">
    <property type="entry name" value="DUF2188"/>
    <property type="match status" value="1"/>
</dbReference>
<evidence type="ECO:0000313" key="2">
    <source>
        <dbReference type="Proteomes" id="UP000177528"/>
    </source>
</evidence>
<evidence type="ECO:0008006" key="3">
    <source>
        <dbReference type="Google" id="ProtNLM"/>
    </source>
</evidence>
<protein>
    <recommendedName>
        <fullName evidence="3">DUF2188 domain-containing protein</fullName>
    </recommendedName>
</protein>
<evidence type="ECO:0000313" key="1">
    <source>
        <dbReference type="EMBL" id="OGY33438.1"/>
    </source>
</evidence>
<name>A0A1G1X0A2_9BACT</name>
<sequence length="92" mass="10702">MSIQETPLERRNLQNPQILSYVQAIQKGQKSYHIFPRESGWVIKRIGQDAVQTCSTKEEAIERARIMTLPEKLDIFIHTMDGYIEKRISLGE</sequence>
<gene>
    <name evidence="1" type="ORF">A3D99_04830</name>
</gene>
<dbReference type="Proteomes" id="UP000177528">
    <property type="component" value="Unassembled WGS sequence"/>
</dbReference>
<comment type="caution">
    <text evidence="1">The sequence shown here is derived from an EMBL/GenBank/DDBJ whole genome shotgun (WGS) entry which is preliminary data.</text>
</comment>
<proteinExistence type="predicted"/>